<reference evidence="6 7" key="1">
    <citation type="submission" date="2016-10" db="EMBL/GenBank/DDBJ databases">
        <authorList>
            <person name="de Groot N.N."/>
        </authorList>
    </citation>
    <scope>NUCLEOTIDE SEQUENCE [LARGE SCALE GENOMIC DNA]</scope>
    <source>
        <strain evidence="6 7">DSM 21741</strain>
    </source>
</reference>
<sequence>MSEGLVSDGLVSGGPVPGAPPARLYDYVTDPAEIYRRSFAQVRAEADLSGLPADARTVAVRMIHASGDLDLPRSLALHPRLVGAARGALEAGATIFTDAYMIASGVTRRRLPAANAVRCLLDDPRVPERARAWSTTRSAAAVSFWGEELEGAVVAIGNAPTALFHLLEQVAAGGPRPAAVLGIPVGFVGSAESKVALVENPWDLPYLVVHGRRGGSALCASALNALAQEAEIA</sequence>
<evidence type="ECO:0000313" key="7">
    <source>
        <dbReference type="Proteomes" id="UP000199092"/>
    </source>
</evidence>
<dbReference type="EMBL" id="LT629749">
    <property type="protein sequence ID" value="SDT39845.1"/>
    <property type="molecule type" value="Genomic_DNA"/>
</dbReference>
<evidence type="ECO:0000313" key="6">
    <source>
        <dbReference type="EMBL" id="SDT39845.1"/>
    </source>
</evidence>
<dbReference type="Gene3D" id="3.40.50.10230">
    <property type="entry name" value="Cobalamin biosynthesis CobH/CbiC, precorrin-8X methylmutase"/>
    <property type="match status" value="1"/>
</dbReference>
<dbReference type="Pfam" id="PF02570">
    <property type="entry name" value="CbiC"/>
    <property type="match status" value="1"/>
</dbReference>
<dbReference type="InterPro" id="IPR003722">
    <property type="entry name" value="Cbl_synth_CobH/CbiC"/>
</dbReference>
<proteinExistence type="inferred from homology"/>
<keyword evidence="4" id="KW-0413">Isomerase</keyword>
<evidence type="ECO:0000256" key="4">
    <source>
        <dbReference type="ARBA" id="ARBA00023235"/>
    </source>
</evidence>
<protein>
    <submittedName>
        <fullName evidence="6">Precorrin-8X methylmutase</fullName>
    </submittedName>
</protein>
<keyword evidence="7" id="KW-1185">Reference proteome</keyword>
<comment type="similarity">
    <text evidence="2">Belongs to the CobH/CbiC family.</text>
</comment>
<dbReference type="UniPathway" id="UPA00148"/>
<dbReference type="RefSeq" id="WP_197677123.1">
    <property type="nucleotide sequence ID" value="NZ_LT629749.1"/>
</dbReference>
<feature type="domain" description="Cobalamin biosynthesis precorrin-8X methylmutase CobH/CbiC" evidence="5">
    <location>
        <begin position="33"/>
        <end position="228"/>
    </location>
</feature>
<accession>A0A1H2A1F4</accession>
<dbReference type="SUPFAM" id="SSF63965">
    <property type="entry name" value="Precorrin-8X methylmutase CbiC/CobH"/>
    <property type="match status" value="1"/>
</dbReference>
<evidence type="ECO:0000256" key="2">
    <source>
        <dbReference type="ARBA" id="ARBA00009774"/>
    </source>
</evidence>
<dbReference type="AlphaFoldDB" id="A0A1H2A1F4"/>
<dbReference type="Proteomes" id="UP000199092">
    <property type="component" value="Chromosome I"/>
</dbReference>
<evidence type="ECO:0000256" key="3">
    <source>
        <dbReference type="ARBA" id="ARBA00022573"/>
    </source>
</evidence>
<dbReference type="PANTHER" id="PTHR43588">
    <property type="entry name" value="COBALT-PRECORRIN-8 METHYLMUTASE"/>
    <property type="match status" value="1"/>
</dbReference>
<comment type="pathway">
    <text evidence="1">Cofactor biosynthesis; adenosylcobalamin biosynthesis.</text>
</comment>
<evidence type="ECO:0000256" key="1">
    <source>
        <dbReference type="ARBA" id="ARBA00004953"/>
    </source>
</evidence>
<dbReference type="STRING" id="546871.SAMN04488543_4157"/>
<name>A0A1H2A1F4_9ACTN</name>
<evidence type="ECO:0000259" key="5">
    <source>
        <dbReference type="Pfam" id="PF02570"/>
    </source>
</evidence>
<dbReference type="PANTHER" id="PTHR43588:SF1">
    <property type="entry name" value="COBALT-PRECORRIN-8 METHYLMUTASE"/>
    <property type="match status" value="1"/>
</dbReference>
<keyword evidence="3" id="KW-0169">Cobalamin biosynthesis</keyword>
<dbReference type="NCBIfam" id="NF006136">
    <property type="entry name" value="PRK08285.1"/>
    <property type="match status" value="1"/>
</dbReference>
<gene>
    <name evidence="6" type="ORF">SAMN04488543_4157</name>
</gene>
<dbReference type="GO" id="GO:0009236">
    <property type="term" value="P:cobalamin biosynthetic process"/>
    <property type="evidence" value="ECO:0007669"/>
    <property type="project" value="UniProtKB-UniPathway"/>
</dbReference>
<dbReference type="InterPro" id="IPR036588">
    <property type="entry name" value="CobH/CbiC_sf"/>
</dbReference>
<dbReference type="GO" id="GO:0016993">
    <property type="term" value="F:precorrin-8X methylmutase activity"/>
    <property type="evidence" value="ECO:0007669"/>
    <property type="project" value="InterPro"/>
</dbReference>
<organism evidence="6 7">
    <name type="scientific">Friedmanniella luteola</name>
    <dbReference type="NCBI Taxonomy" id="546871"/>
    <lineage>
        <taxon>Bacteria</taxon>
        <taxon>Bacillati</taxon>
        <taxon>Actinomycetota</taxon>
        <taxon>Actinomycetes</taxon>
        <taxon>Propionibacteriales</taxon>
        <taxon>Nocardioidaceae</taxon>
        <taxon>Friedmanniella</taxon>
    </lineage>
</organism>